<keyword evidence="2" id="KW-1185">Reference proteome</keyword>
<reference evidence="1 2" key="1">
    <citation type="journal article" date="2014" name="BMC Genomics">
        <title>Genome sequencing of four Aureobasidium pullulans varieties: biotechnological potential, stress tolerance, and description of new species.</title>
        <authorList>
            <person name="Gostin Ar C."/>
            <person name="Ohm R.A."/>
            <person name="Kogej T."/>
            <person name="Sonjak S."/>
            <person name="Turk M."/>
            <person name="Zajc J."/>
            <person name="Zalar P."/>
            <person name="Grube M."/>
            <person name="Sun H."/>
            <person name="Han J."/>
            <person name="Sharma A."/>
            <person name="Chiniquy J."/>
            <person name="Ngan C.Y."/>
            <person name="Lipzen A."/>
            <person name="Barry K."/>
            <person name="Grigoriev I.V."/>
            <person name="Gunde-Cimerman N."/>
        </authorList>
    </citation>
    <scope>NUCLEOTIDE SEQUENCE [LARGE SCALE GENOMIC DNA]</scope>
    <source>
        <strain evidence="1 2">EXF-2481</strain>
    </source>
</reference>
<name>A0A074YEQ2_AURSE</name>
<organism evidence="1 2">
    <name type="scientific">Aureobasidium subglaciale (strain EXF-2481)</name>
    <name type="common">Aureobasidium pullulans var. subglaciale</name>
    <dbReference type="NCBI Taxonomy" id="1043005"/>
    <lineage>
        <taxon>Eukaryota</taxon>
        <taxon>Fungi</taxon>
        <taxon>Dikarya</taxon>
        <taxon>Ascomycota</taxon>
        <taxon>Pezizomycotina</taxon>
        <taxon>Dothideomycetes</taxon>
        <taxon>Dothideomycetidae</taxon>
        <taxon>Dothideales</taxon>
        <taxon>Saccotheciaceae</taxon>
        <taxon>Aureobasidium</taxon>
    </lineage>
</organism>
<evidence type="ECO:0000313" key="2">
    <source>
        <dbReference type="Proteomes" id="UP000030641"/>
    </source>
</evidence>
<dbReference type="EMBL" id="KL584762">
    <property type="protein sequence ID" value="KEQ94534.1"/>
    <property type="molecule type" value="Genomic_DNA"/>
</dbReference>
<gene>
    <name evidence="1" type="ORF">AUEXF2481DRAFT_283001</name>
</gene>
<accession>A0A074YEQ2</accession>
<protein>
    <submittedName>
        <fullName evidence="1">Uncharacterized protein</fullName>
    </submittedName>
</protein>
<evidence type="ECO:0000313" key="1">
    <source>
        <dbReference type="EMBL" id="KEQ94534.1"/>
    </source>
</evidence>
<dbReference type="HOGENOM" id="CLU_1503180_0_0_1"/>
<dbReference type="AlphaFoldDB" id="A0A074YEQ2"/>
<sequence length="179" mass="19749">MHLETGTNEVLDSSSSRIGVASQCRMPLDIVSNEITGSSQHSGSLVIGTTQYLPWASLMLSVEYYLAGAHAFLRQGSIVPSSVELAVEGHETGKIRRASSMRLTHVLHTRWAAVPLCYLLQDHPVTWCARPSSINLLVCCMHFGRGKVEHHVVEHMRYSPNSPLTLTPDQFCLLELLGL</sequence>
<proteinExistence type="predicted"/>
<dbReference type="InParanoid" id="A0A074YEQ2"/>
<dbReference type="Proteomes" id="UP000030641">
    <property type="component" value="Unassembled WGS sequence"/>
</dbReference>
<dbReference type="GeneID" id="25363689"/>
<dbReference type="RefSeq" id="XP_013343037.1">
    <property type="nucleotide sequence ID" value="XM_013487583.1"/>
</dbReference>